<dbReference type="PATRIC" id="fig|1423816.3.peg.867"/>
<dbReference type="PROSITE" id="PS51257">
    <property type="entry name" value="PROKAR_LIPOPROTEIN"/>
    <property type="match status" value="1"/>
</dbReference>
<dbReference type="RefSeq" id="WP_010489562.1">
    <property type="nucleotide sequence ID" value="NZ_AZCT01000013.1"/>
</dbReference>
<evidence type="ECO:0000313" key="5">
    <source>
        <dbReference type="EMBL" id="KRK11854.1"/>
    </source>
</evidence>
<feature type="domain" description="WxL Interacting Protein peptidoglycan binding" evidence="3">
    <location>
        <begin position="43"/>
        <end position="159"/>
    </location>
</feature>
<name>A0A0R1ESC3_LACZE</name>
<dbReference type="Proteomes" id="UP000051984">
    <property type="component" value="Unassembled WGS sequence"/>
</dbReference>
<organism evidence="5 6">
    <name type="scientific">Lacticaseibacillus zeae DSM 20178 = KCTC 3804</name>
    <dbReference type="NCBI Taxonomy" id="1423816"/>
    <lineage>
        <taxon>Bacteria</taxon>
        <taxon>Bacillati</taxon>
        <taxon>Bacillota</taxon>
        <taxon>Bacilli</taxon>
        <taxon>Lactobacillales</taxon>
        <taxon>Lactobacillaceae</taxon>
        <taxon>Lacticaseibacillus</taxon>
    </lineage>
</organism>
<dbReference type="eggNOG" id="COG4072">
    <property type="taxonomic scope" value="Bacteria"/>
</dbReference>
<dbReference type="Pfam" id="PF11797">
    <property type="entry name" value="WxLIP_HBD"/>
    <property type="match status" value="1"/>
</dbReference>
<feature type="signal peptide" evidence="2">
    <location>
        <begin position="1"/>
        <end position="32"/>
    </location>
</feature>
<feature type="chain" id="PRO_5006403593" evidence="2">
    <location>
        <begin position="33"/>
        <end position="348"/>
    </location>
</feature>
<protein>
    <submittedName>
        <fullName evidence="5">Uncharacterized protein</fullName>
    </submittedName>
</protein>
<keyword evidence="2" id="KW-0732">Signal</keyword>
<evidence type="ECO:0000259" key="3">
    <source>
        <dbReference type="Pfam" id="PF06030"/>
    </source>
</evidence>
<evidence type="ECO:0000256" key="1">
    <source>
        <dbReference type="SAM" id="Phobius"/>
    </source>
</evidence>
<keyword evidence="1" id="KW-0812">Transmembrane</keyword>
<dbReference type="InterPro" id="IPR021759">
    <property type="entry name" value="WxLIP_HBD"/>
</dbReference>
<evidence type="ECO:0000259" key="4">
    <source>
        <dbReference type="Pfam" id="PF11797"/>
    </source>
</evidence>
<feature type="domain" description="WxL Interacting Protein host binding" evidence="4">
    <location>
        <begin position="167"/>
        <end position="295"/>
    </location>
</feature>
<feature type="transmembrane region" description="Helical" evidence="1">
    <location>
        <begin position="314"/>
        <end position="334"/>
    </location>
</feature>
<reference evidence="5 6" key="1">
    <citation type="journal article" date="2015" name="Genome Announc.">
        <title>Expanding the biotechnology potential of lactobacilli through comparative genomics of 213 strains and associated genera.</title>
        <authorList>
            <person name="Sun Z."/>
            <person name="Harris H.M."/>
            <person name="McCann A."/>
            <person name="Guo C."/>
            <person name="Argimon S."/>
            <person name="Zhang W."/>
            <person name="Yang X."/>
            <person name="Jeffery I.B."/>
            <person name="Cooney J.C."/>
            <person name="Kagawa T.F."/>
            <person name="Liu W."/>
            <person name="Song Y."/>
            <person name="Salvetti E."/>
            <person name="Wrobel A."/>
            <person name="Rasinkangas P."/>
            <person name="Parkhill J."/>
            <person name="Rea M.C."/>
            <person name="O'Sullivan O."/>
            <person name="Ritari J."/>
            <person name="Douillard F.P."/>
            <person name="Paul Ross R."/>
            <person name="Yang R."/>
            <person name="Briner A.E."/>
            <person name="Felis G.E."/>
            <person name="de Vos W.M."/>
            <person name="Barrangou R."/>
            <person name="Klaenhammer T.R."/>
            <person name="Caufield P.W."/>
            <person name="Cui Y."/>
            <person name="Zhang H."/>
            <person name="O'Toole P.W."/>
        </authorList>
    </citation>
    <scope>NUCLEOTIDE SEQUENCE [LARGE SCALE GENOMIC DNA]</scope>
    <source>
        <strain evidence="5 6">DSM 20178</strain>
    </source>
</reference>
<evidence type="ECO:0000313" key="6">
    <source>
        <dbReference type="Proteomes" id="UP000051984"/>
    </source>
</evidence>
<dbReference type="AlphaFoldDB" id="A0A0R1ESC3"/>
<sequence length="348" mass="38794">MKRRLRCQQLAFIAMLLACLLFSGYQIKTAVAAVNNPQQTLMVAPVIPDDNQVKKAAGYYELQLPQTEDRTITVQAYNASAKALTVGVSILDAQTGTNGVVQYVKPKQVNRQYLTIAGSDLVKTPAQITLAPGETKDVPVVLKASKARPKGTYLSAIHLIALTPTDTANVRQRIAYTIGLVLHQGRDFQSLEALRLKQTSLVKRSSGFQLRYRFLNPERHFLKDATASVQLTNASSRFFSLKMQQPLSRIAPQTQFVMTHDIQGQKPVSGQYRLLAEIKQGRHLKTITQYVRITGDGKLIASSRTAFRLAQQKWNLLKVAIGIVVLGIIGFVLFRWRQHRKAKKSAEI</sequence>
<keyword evidence="1" id="KW-0472">Membrane</keyword>
<dbReference type="Pfam" id="PF06030">
    <property type="entry name" value="WxLIP_PGBD"/>
    <property type="match status" value="1"/>
</dbReference>
<accession>A0A0R1ESC3</accession>
<comment type="caution">
    <text evidence="5">The sequence shown here is derived from an EMBL/GenBank/DDBJ whole genome shotgun (WGS) entry which is preliminary data.</text>
</comment>
<proteinExistence type="predicted"/>
<dbReference type="EMBL" id="AZCT01000013">
    <property type="protein sequence ID" value="KRK11854.1"/>
    <property type="molecule type" value="Genomic_DNA"/>
</dbReference>
<keyword evidence="1" id="KW-1133">Transmembrane helix</keyword>
<evidence type="ECO:0000256" key="2">
    <source>
        <dbReference type="SAM" id="SignalP"/>
    </source>
</evidence>
<dbReference type="InterPro" id="IPR010317">
    <property type="entry name" value="WxLIP_PGBD"/>
</dbReference>
<gene>
    <name evidence="5" type="ORF">FD51_GL000840</name>
</gene>